<dbReference type="Pfam" id="PF14135">
    <property type="entry name" value="DUF4302"/>
    <property type="match status" value="1"/>
</dbReference>
<organism evidence="1 2">
    <name type="scientific">Prevotella amnii DNF00058</name>
    <dbReference type="NCBI Taxonomy" id="1401066"/>
    <lineage>
        <taxon>Bacteria</taxon>
        <taxon>Pseudomonadati</taxon>
        <taxon>Bacteroidota</taxon>
        <taxon>Bacteroidia</taxon>
        <taxon>Bacteroidales</taxon>
        <taxon>Prevotellaceae</taxon>
        <taxon>Prevotella</taxon>
    </lineage>
</organism>
<protein>
    <recommendedName>
        <fullName evidence="3">DUF4302 domain-containing protein</fullName>
    </recommendedName>
</protein>
<dbReference type="EMBL" id="JRNU01000011">
    <property type="protein sequence ID" value="KGF52493.1"/>
    <property type="molecule type" value="Genomic_DNA"/>
</dbReference>
<dbReference type="InterPro" id="IPR025396">
    <property type="entry name" value="DUF4302"/>
</dbReference>
<dbReference type="Proteomes" id="UP000029614">
    <property type="component" value="Unassembled WGS sequence"/>
</dbReference>
<comment type="caution">
    <text evidence="1">The sequence shown here is derived from an EMBL/GenBank/DDBJ whole genome shotgun (WGS) entry which is preliminary data.</text>
</comment>
<dbReference type="AlphaFoldDB" id="A0A096AZK6"/>
<evidence type="ECO:0000313" key="2">
    <source>
        <dbReference type="Proteomes" id="UP000029614"/>
    </source>
</evidence>
<name>A0A096AZK6_9BACT</name>
<dbReference type="RefSeq" id="WP_036854684.1">
    <property type="nucleotide sequence ID" value="NZ_JRNU01000011.1"/>
</dbReference>
<dbReference type="OrthoDB" id="1150854at2"/>
<accession>A0A096AZK6</accession>
<evidence type="ECO:0008006" key="3">
    <source>
        <dbReference type="Google" id="ProtNLM"/>
    </source>
</evidence>
<keyword evidence="2" id="KW-1185">Reference proteome</keyword>
<sequence length="341" mass="39534">MKYLLYILFTILSCIFYSCQTDEKEFDKTPTQRKRQAIETLNSELVNNKAGWLVLYFPKTDSLLFSKLSDKIKDSYQYSTDRYGYGGVCFTMRFLQQGKVEMRADMDQQSISTTTTSEYKIGANSSTQLTFLTTNYIHKLVNDSYGGACDWLYQGHNEEGFLVFKTASYLRPACEYIIMKPLKNMSDFNNAVKQAYDNRRIFEKMKNPQLYIHKGGRVYFQSDYYLGRNGGRANTTEKQRYYLFMEVTKLNPIPDYPPKEFSVLGSGYCGTPDGITFKAGLRLNNKQVFADFKRINNNFEAELVEVYYPKWKTTRLVSKHLHPEGKITGLKAIIKDVPIIE</sequence>
<proteinExistence type="predicted"/>
<reference evidence="1 2" key="1">
    <citation type="submission" date="2014-07" db="EMBL/GenBank/DDBJ databases">
        <authorList>
            <person name="McCorrison J."/>
            <person name="Sanka R."/>
            <person name="Torralba M."/>
            <person name="Gillis M."/>
            <person name="Haft D.H."/>
            <person name="Methe B."/>
            <person name="Sutton G."/>
            <person name="Nelson K.E."/>
        </authorList>
    </citation>
    <scope>NUCLEOTIDE SEQUENCE [LARGE SCALE GENOMIC DNA]</scope>
    <source>
        <strain evidence="1 2">DNF00058</strain>
    </source>
</reference>
<evidence type="ECO:0000313" key="1">
    <source>
        <dbReference type="EMBL" id="KGF52493.1"/>
    </source>
</evidence>
<gene>
    <name evidence="1" type="ORF">HMPREF9302_03445</name>
</gene>
<dbReference type="PROSITE" id="PS51257">
    <property type="entry name" value="PROKAR_LIPOPROTEIN"/>
    <property type="match status" value="1"/>
</dbReference>